<gene>
    <name evidence="3" type="ORF">C3744_29115</name>
</gene>
<comment type="caution">
    <text evidence="3">The sequence shown here is derived from an EMBL/GenBank/DDBJ whole genome shotgun (WGS) entry which is preliminary data.</text>
</comment>
<name>A0A3D8WTH2_PRIMG</name>
<dbReference type="InterPro" id="IPR051651">
    <property type="entry name" value="DMTF1_DNA-bind_reg"/>
</dbReference>
<dbReference type="EMBL" id="PQWM01000072">
    <property type="protein sequence ID" value="RDZ05865.1"/>
    <property type="molecule type" value="Genomic_DNA"/>
</dbReference>
<feature type="domain" description="Myb-like" evidence="2">
    <location>
        <begin position="104"/>
        <end position="149"/>
    </location>
</feature>
<reference evidence="3 4" key="1">
    <citation type="journal article" date="2018" name="Appl. Environ. Microbiol.">
        <title>Antimicrobial susceptibility testing and tentative epidemiological cut-off values of five Bacillus species relevant for use as animal feed additives or for plant protection.</title>
        <authorList>
            <person name="Agerso Y."/>
            <person name="Stuer-Lauridsen B."/>
            <person name="Bjerre K."/>
            <person name="Jensen M.G."/>
            <person name="Johansen E."/>
            <person name="Bennedsen M."/>
            <person name="Brockmann E."/>
            <person name="Nielsen B."/>
        </authorList>
    </citation>
    <scope>NUCLEOTIDE SEQUENCE [LARGE SCALE GENOMIC DNA]</scope>
    <source>
        <strain evidence="3 4">CHCC20162</strain>
    </source>
</reference>
<protein>
    <recommendedName>
        <fullName evidence="2">Myb-like domain-containing protein</fullName>
    </recommendedName>
</protein>
<dbReference type="Proteomes" id="UP000256519">
    <property type="component" value="Unassembled WGS sequence"/>
</dbReference>
<sequence length="297" mass="36109">MSKNQKRWTMEEDLFLEEQYGQMTFQRIGEHLNRSKESVNKRIIRLNLRSEENCLRKKWTTEQDTFLRENINIMNNREIGNHLGKSPASVATRIKILKLARRETLRRWTKQEDEYLLKYYGSKSLENISRRLQRSIPALESRLNRLGVYGVRAYTGNITVYELAKCLQVDVHTIYNWIQNNRLPYKMTRARTRNFIGIDVLAFWKWTEQNKEFLNFSKIPRNTLIPEPDWVNKQRKYDYFNRPKHANKKWTEEEDARLWYMFYEEGRTQQEIGQLIGRSRHGVQRRLNRLRKKKWTT</sequence>
<dbReference type="AlphaFoldDB" id="A0A3D8WTH2"/>
<evidence type="ECO:0000313" key="4">
    <source>
        <dbReference type="Proteomes" id="UP000256519"/>
    </source>
</evidence>
<dbReference type="PANTHER" id="PTHR46380:SF2">
    <property type="entry name" value="CYCLIN-D-BINDING MYB-LIKE TRANSCRIPTION FACTOR 1"/>
    <property type="match status" value="1"/>
</dbReference>
<accession>A0A3D8WTH2</accession>
<dbReference type="GO" id="GO:0003700">
    <property type="term" value="F:DNA-binding transcription factor activity"/>
    <property type="evidence" value="ECO:0007669"/>
    <property type="project" value="TreeGrafter"/>
</dbReference>
<proteinExistence type="predicted"/>
<dbReference type="GO" id="GO:0000976">
    <property type="term" value="F:transcription cis-regulatory region binding"/>
    <property type="evidence" value="ECO:0007669"/>
    <property type="project" value="TreeGrafter"/>
</dbReference>
<dbReference type="Gene3D" id="1.10.10.60">
    <property type="entry name" value="Homeodomain-like"/>
    <property type="match status" value="1"/>
</dbReference>
<evidence type="ECO:0000256" key="1">
    <source>
        <dbReference type="ARBA" id="ARBA00023125"/>
    </source>
</evidence>
<feature type="domain" description="Myb-like" evidence="2">
    <location>
        <begin position="246"/>
        <end position="293"/>
    </location>
</feature>
<keyword evidence="1" id="KW-0238">DNA-binding</keyword>
<evidence type="ECO:0000313" key="3">
    <source>
        <dbReference type="EMBL" id="RDZ05865.1"/>
    </source>
</evidence>
<dbReference type="InterPro" id="IPR001005">
    <property type="entry name" value="SANT/Myb"/>
</dbReference>
<dbReference type="RefSeq" id="WP_116078965.1">
    <property type="nucleotide sequence ID" value="NZ_CP187631.1"/>
</dbReference>
<feature type="domain" description="Myb-like" evidence="2">
    <location>
        <begin position="4"/>
        <end position="49"/>
    </location>
</feature>
<feature type="domain" description="Myb-like" evidence="2">
    <location>
        <begin position="55"/>
        <end position="100"/>
    </location>
</feature>
<dbReference type="PANTHER" id="PTHR46380">
    <property type="entry name" value="CYCLIN-D-BINDING MYB-LIKE TRANSCRIPTION FACTOR 1"/>
    <property type="match status" value="1"/>
</dbReference>
<evidence type="ECO:0000259" key="2">
    <source>
        <dbReference type="SMART" id="SM00717"/>
    </source>
</evidence>
<dbReference type="SMART" id="SM00717">
    <property type="entry name" value="SANT"/>
    <property type="match status" value="4"/>
</dbReference>
<organism evidence="3 4">
    <name type="scientific">Priestia megaterium</name>
    <name type="common">Bacillus megaterium</name>
    <dbReference type="NCBI Taxonomy" id="1404"/>
    <lineage>
        <taxon>Bacteria</taxon>
        <taxon>Bacillati</taxon>
        <taxon>Bacillota</taxon>
        <taxon>Bacilli</taxon>
        <taxon>Bacillales</taxon>
        <taxon>Bacillaceae</taxon>
        <taxon>Priestia</taxon>
    </lineage>
</organism>